<keyword evidence="2" id="KW-1185">Reference proteome</keyword>
<dbReference type="PANTHER" id="PTHR43611">
    <property type="entry name" value="ALPHA-D-GLUCOSE 1-PHOSPHATE PHOSPHATASE"/>
    <property type="match status" value="1"/>
</dbReference>
<dbReference type="AlphaFoldDB" id="A0A926KQE8"/>
<dbReference type="GO" id="GO:0016787">
    <property type="term" value="F:hydrolase activity"/>
    <property type="evidence" value="ECO:0007669"/>
    <property type="project" value="UniProtKB-KW"/>
</dbReference>
<proteinExistence type="predicted"/>
<dbReference type="InterPro" id="IPR023198">
    <property type="entry name" value="PGP-like_dom2"/>
</dbReference>
<evidence type="ECO:0000313" key="1">
    <source>
        <dbReference type="EMBL" id="MBD0380180.1"/>
    </source>
</evidence>
<name>A0A926KQE8_9BACL</name>
<dbReference type="Gene3D" id="3.40.50.1000">
    <property type="entry name" value="HAD superfamily/HAD-like"/>
    <property type="match status" value="1"/>
</dbReference>
<dbReference type="InterPro" id="IPR036412">
    <property type="entry name" value="HAD-like_sf"/>
</dbReference>
<protein>
    <submittedName>
        <fullName evidence="1">HAD-IA family hydrolase</fullName>
    </submittedName>
</protein>
<dbReference type="PANTHER" id="PTHR43611:SF3">
    <property type="entry name" value="FLAVIN MONONUCLEOTIDE HYDROLASE 1, CHLOROPLATIC"/>
    <property type="match status" value="1"/>
</dbReference>
<dbReference type="SUPFAM" id="SSF56784">
    <property type="entry name" value="HAD-like"/>
    <property type="match status" value="1"/>
</dbReference>
<sequence>MMKKPQLILDMAGVIITNLSPSFWEEIATTADISYNDLKTLFKNEVRDHLWTGVISEEEFWTWLHNHFPILEVRYTRPLINKHLVPLPAIEQISKWSDKADIHLLSNHRNEWLAPLLNPISKYLKSITISSEVGNCKPDPKIYQLVQEKIVHRTTSIIYVDDQQKNLIPAEELGWETVFADQEGKWVTEITNRLNLIKEEH</sequence>
<organism evidence="1 2">
    <name type="scientific">Paenibacillus sedimenti</name>
    <dbReference type="NCBI Taxonomy" id="2770274"/>
    <lineage>
        <taxon>Bacteria</taxon>
        <taxon>Bacillati</taxon>
        <taxon>Bacillota</taxon>
        <taxon>Bacilli</taxon>
        <taxon>Bacillales</taxon>
        <taxon>Paenibacillaceae</taxon>
        <taxon>Paenibacillus</taxon>
    </lineage>
</organism>
<dbReference type="InterPro" id="IPR006439">
    <property type="entry name" value="HAD-SF_hydro_IA"/>
</dbReference>
<gene>
    <name evidence="1" type="ORF">ICC18_08660</name>
</gene>
<accession>A0A926KQE8</accession>
<dbReference type="EMBL" id="JACVVD010000003">
    <property type="protein sequence ID" value="MBD0380180.1"/>
    <property type="molecule type" value="Genomic_DNA"/>
</dbReference>
<keyword evidence="1" id="KW-0378">Hydrolase</keyword>
<dbReference type="Pfam" id="PF13419">
    <property type="entry name" value="HAD_2"/>
    <property type="match status" value="1"/>
</dbReference>
<dbReference type="Proteomes" id="UP000650466">
    <property type="component" value="Unassembled WGS sequence"/>
</dbReference>
<comment type="caution">
    <text evidence="1">The sequence shown here is derived from an EMBL/GenBank/DDBJ whole genome shotgun (WGS) entry which is preliminary data.</text>
</comment>
<dbReference type="InterPro" id="IPR023214">
    <property type="entry name" value="HAD_sf"/>
</dbReference>
<reference evidence="1" key="1">
    <citation type="submission" date="2020-09" db="EMBL/GenBank/DDBJ databases">
        <title>Draft Genome Sequence of Paenibacillus sp. WST5.</title>
        <authorList>
            <person name="Bao Z."/>
        </authorList>
    </citation>
    <scope>NUCLEOTIDE SEQUENCE</scope>
    <source>
        <strain evidence="1">WST5</strain>
    </source>
</reference>
<dbReference type="NCBIfam" id="TIGR01509">
    <property type="entry name" value="HAD-SF-IA-v3"/>
    <property type="match status" value="1"/>
</dbReference>
<evidence type="ECO:0000313" key="2">
    <source>
        <dbReference type="Proteomes" id="UP000650466"/>
    </source>
</evidence>
<dbReference type="InterPro" id="IPR041492">
    <property type="entry name" value="HAD_2"/>
</dbReference>
<dbReference type="Gene3D" id="1.10.150.240">
    <property type="entry name" value="Putative phosphatase, domain 2"/>
    <property type="match status" value="1"/>
</dbReference>
<dbReference type="RefSeq" id="WP_188174005.1">
    <property type="nucleotide sequence ID" value="NZ_JACVVD010000003.1"/>
</dbReference>